<gene>
    <name evidence="1" type="ORF">PC113_g16684</name>
    <name evidence="2" type="ORF">PC117_g17726</name>
    <name evidence="3" type="ORF">PC129_g15087</name>
</gene>
<dbReference type="Proteomes" id="UP000735874">
    <property type="component" value="Unassembled WGS sequence"/>
</dbReference>
<evidence type="ECO:0000313" key="4">
    <source>
        <dbReference type="Proteomes" id="UP000760860"/>
    </source>
</evidence>
<proteinExistence type="predicted"/>
<organism evidence="3 4">
    <name type="scientific">Phytophthora cactorum</name>
    <dbReference type="NCBI Taxonomy" id="29920"/>
    <lineage>
        <taxon>Eukaryota</taxon>
        <taxon>Sar</taxon>
        <taxon>Stramenopiles</taxon>
        <taxon>Oomycota</taxon>
        <taxon>Peronosporomycetes</taxon>
        <taxon>Peronosporales</taxon>
        <taxon>Peronosporaceae</taxon>
        <taxon>Phytophthora</taxon>
    </lineage>
</organism>
<sequence length="32" mass="3808">MRTRVQNLSRNLIQLRKRKNMISENFAALSMS</sequence>
<comment type="caution">
    <text evidence="3">The sequence shown here is derived from an EMBL/GenBank/DDBJ whole genome shotgun (WGS) entry which is preliminary data.</text>
</comment>
<dbReference type="EMBL" id="RCMV01000680">
    <property type="protein sequence ID" value="KAG3213984.1"/>
    <property type="molecule type" value="Genomic_DNA"/>
</dbReference>
<reference evidence="3" key="1">
    <citation type="submission" date="2018-05" db="EMBL/GenBank/DDBJ databases">
        <title>Effector identification in a new, highly contiguous assembly of the strawberry crown rot pathogen Phytophthora cactorum.</title>
        <authorList>
            <person name="Armitage A.D."/>
            <person name="Nellist C.F."/>
            <person name="Bates H."/>
            <person name="Vickerstaff R.J."/>
            <person name="Harrison R.J."/>
        </authorList>
    </citation>
    <scope>NUCLEOTIDE SEQUENCE</scope>
    <source>
        <strain evidence="1">15-7</strain>
        <strain evidence="2">4040</strain>
        <strain evidence="3">P421</strain>
    </source>
</reference>
<evidence type="ECO:0000313" key="2">
    <source>
        <dbReference type="EMBL" id="KAG2916335.1"/>
    </source>
</evidence>
<dbReference type="Proteomes" id="UP000760860">
    <property type="component" value="Unassembled WGS sequence"/>
</dbReference>
<evidence type="ECO:0000313" key="3">
    <source>
        <dbReference type="EMBL" id="KAG3213984.1"/>
    </source>
</evidence>
<dbReference type="Proteomes" id="UP000736787">
    <property type="component" value="Unassembled WGS sequence"/>
</dbReference>
<dbReference type="EMBL" id="RCMG01000675">
    <property type="protein sequence ID" value="KAG2850551.1"/>
    <property type="molecule type" value="Genomic_DNA"/>
</dbReference>
<accession>A0A8T1HMT0</accession>
<dbReference type="AlphaFoldDB" id="A0A8T1HMT0"/>
<dbReference type="EMBL" id="RCMK01000681">
    <property type="protein sequence ID" value="KAG2916335.1"/>
    <property type="molecule type" value="Genomic_DNA"/>
</dbReference>
<name>A0A8T1HMT0_9STRA</name>
<evidence type="ECO:0000313" key="1">
    <source>
        <dbReference type="EMBL" id="KAG2850551.1"/>
    </source>
</evidence>
<protein>
    <submittedName>
        <fullName evidence="3">Uncharacterized protein</fullName>
    </submittedName>
</protein>